<accession>A0A2S5BA64</accession>
<evidence type="ECO:0000313" key="3">
    <source>
        <dbReference type="Proteomes" id="UP000237144"/>
    </source>
</evidence>
<dbReference type="AlphaFoldDB" id="A0A2S5BA64"/>
<feature type="region of interest" description="Disordered" evidence="1">
    <location>
        <begin position="159"/>
        <end position="179"/>
    </location>
</feature>
<comment type="caution">
    <text evidence="2">The sequence shown here is derived from an EMBL/GenBank/DDBJ whole genome shotgun (WGS) entry which is preliminary data.</text>
</comment>
<feature type="region of interest" description="Disordered" evidence="1">
    <location>
        <begin position="1"/>
        <end position="44"/>
    </location>
</feature>
<gene>
    <name evidence="2" type="ORF">BMF94_3191</name>
</gene>
<organism evidence="2 3">
    <name type="scientific">Rhodotorula taiwanensis</name>
    <dbReference type="NCBI Taxonomy" id="741276"/>
    <lineage>
        <taxon>Eukaryota</taxon>
        <taxon>Fungi</taxon>
        <taxon>Dikarya</taxon>
        <taxon>Basidiomycota</taxon>
        <taxon>Pucciniomycotina</taxon>
        <taxon>Microbotryomycetes</taxon>
        <taxon>Sporidiobolales</taxon>
        <taxon>Sporidiobolaceae</taxon>
        <taxon>Rhodotorula</taxon>
    </lineage>
</organism>
<dbReference type="STRING" id="741276.A0A2S5BA64"/>
<feature type="compositionally biased region" description="Basic and acidic residues" evidence="1">
    <location>
        <begin position="1"/>
        <end position="19"/>
    </location>
</feature>
<dbReference type="Proteomes" id="UP000237144">
    <property type="component" value="Unassembled WGS sequence"/>
</dbReference>
<dbReference type="OrthoDB" id="1112980at2759"/>
<keyword evidence="3" id="KW-1185">Reference proteome</keyword>
<feature type="compositionally biased region" description="Acidic residues" evidence="1">
    <location>
        <begin position="88"/>
        <end position="103"/>
    </location>
</feature>
<name>A0A2S5BA64_9BASI</name>
<evidence type="ECO:0000256" key="1">
    <source>
        <dbReference type="SAM" id="MobiDB-lite"/>
    </source>
</evidence>
<dbReference type="EMBL" id="PJQD01000035">
    <property type="protein sequence ID" value="POY73656.1"/>
    <property type="molecule type" value="Genomic_DNA"/>
</dbReference>
<protein>
    <submittedName>
        <fullName evidence="2">Uncharacterized protein</fullName>
    </submittedName>
</protein>
<evidence type="ECO:0000313" key="2">
    <source>
        <dbReference type="EMBL" id="POY73656.1"/>
    </source>
</evidence>
<sequence length="179" mass="18909">MSSHSDDTSSRQGANERLDVPTLPPPSSRFVLPPPPSDLLNRLQAFLPQIRDANALLEQQQATQPEGAAVEEPVVMEELSDSSSDSSESSDDSSDEDNEEDEAQTGADGSLLDLDGLDGKDGDGTNAAEGVDAVENGEGPLARLMDISSRPKVVKHKLLVQEQVDGDPAAPSDESMQAD</sequence>
<feature type="compositionally biased region" description="Pro residues" evidence="1">
    <location>
        <begin position="22"/>
        <end position="37"/>
    </location>
</feature>
<feature type="region of interest" description="Disordered" evidence="1">
    <location>
        <begin position="57"/>
        <end position="139"/>
    </location>
</feature>
<proteinExistence type="predicted"/>
<reference evidence="2 3" key="1">
    <citation type="journal article" date="2018" name="Front. Microbiol.">
        <title>Prospects for Fungal Bioremediation of Acidic Radioactive Waste Sites: Characterization and Genome Sequence of Rhodotorula taiwanensis MD1149.</title>
        <authorList>
            <person name="Tkavc R."/>
            <person name="Matrosova V.Y."/>
            <person name="Grichenko O.E."/>
            <person name="Gostincar C."/>
            <person name="Volpe R.P."/>
            <person name="Klimenkova P."/>
            <person name="Gaidamakova E.K."/>
            <person name="Zhou C.E."/>
            <person name="Stewart B.J."/>
            <person name="Lyman M.G."/>
            <person name="Malfatti S.A."/>
            <person name="Rubinfeld B."/>
            <person name="Courtot M."/>
            <person name="Singh J."/>
            <person name="Dalgard C.L."/>
            <person name="Hamilton T."/>
            <person name="Frey K.G."/>
            <person name="Gunde-Cimerman N."/>
            <person name="Dugan L."/>
            <person name="Daly M.J."/>
        </authorList>
    </citation>
    <scope>NUCLEOTIDE SEQUENCE [LARGE SCALE GENOMIC DNA]</scope>
    <source>
        <strain evidence="2 3">MD1149</strain>
    </source>
</reference>